<name>A0A846X3C8_9ACTN</name>
<keyword evidence="3" id="KW-1185">Reference proteome</keyword>
<comment type="caution">
    <text evidence="2">The sequence shown here is derived from an EMBL/GenBank/DDBJ whole genome shotgun (WGS) entry which is preliminary data.</text>
</comment>
<proteinExistence type="predicted"/>
<reference evidence="2 3" key="1">
    <citation type="submission" date="2020-04" db="EMBL/GenBank/DDBJ databases">
        <title>MicrobeNet Type strains.</title>
        <authorList>
            <person name="Nicholson A.C."/>
        </authorList>
    </citation>
    <scope>NUCLEOTIDE SEQUENCE [LARGE SCALE GENOMIC DNA]</scope>
    <source>
        <strain evidence="2 3">DSM 44113</strain>
    </source>
</reference>
<protein>
    <recommendedName>
        <fullName evidence="1">3'-5' exoribonuclease Rv2179c-like domain-containing protein</fullName>
    </recommendedName>
</protein>
<dbReference type="InterPro" id="IPR033390">
    <property type="entry name" value="Rv2179c-like"/>
</dbReference>
<dbReference type="AlphaFoldDB" id="A0A846X3C8"/>
<dbReference type="EMBL" id="JAAXOQ010000026">
    <property type="protein sequence ID" value="NKY20127.1"/>
    <property type="molecule type" value="Genomic_DNA"/>
</dbReference>
<dbReference type="Gene3D" id="3.30.420.10">
    <property type="entry name" value="Ribonuclease H-like superfamily/Ribonuclease H"/>
    <property type="match status" value="1"/>
</dbReference>
<dbReference type="GO" id="GO:0003676">
    <property type="term" value="F:nucleic acid binding"/>
    <property type="evidence" value="ECO:0007669"/>
    <property type="project" value="InterPro"/>
</dbReference>
<evidence type="ECO:0000313" key="2">
    <source>
        <dbReference type="EMBL" id="NKY20127.1"/>
    </source>
</evidence>
<feature type="domain" description="3'-5' exoribonuclease Rv2179c-like" evidence="1">
    <location>
        <begin position="26"/>
        <end position="173"/>
    </location>
</feature>
<gene>
    <name evidence="2" type="ORF">HF999_17340</name>
</gene>
<dbReference type="Pfam" id="PF16473">
    <property type="entry name" value="Rv2179c-like"/>
    <property type="match status" value="1"/>
</dbReference>
<accession>A0A846X3C8</accession>
<sequence>MQRFRRRAGRAERPHAEDRDSRRDSRYFYDTEFHWDGVSIRLVSIAVVSDTGREFYEHSDQYDRERAAADPFLAEHVLPAVAGMPRRSDAELRARLDEFLVPRPAVLWADFGAWDQVALMQIWGAMAQQPRWLPMSTRNVREYALLLGQRLPGYPARRHDALVDARHVRRMFHLIEGRLDEVEEAARRGGS</sequence>
<dbReference type="Proteomes" id="UP000582646">
    <property type="component" value="Unassembled WGS sequence"/>
</dbReference>
<evidence type="ECO:0000259" key="1">
    <source>
        <dbReference type="Pfam" id="PF16473"/>
    </source>
</evidence>
<evidence type="ECO:0000313" key="3">
    <source>
        <dbReference type="Proteomes" id="UP000582646"/>
    </source>
</evidence>
<dbReference type="InterPro" id="IPR036397">
    <property type="entry name" value="RNaseH_sf"/>
</dbReference>
<organism evidence="2 3">
    <name type="scientific">Tsukamurella spumae</name>
    <dbReference type="NCBI Taxonomy" id="44753"/>
    <lineage>
        <taxon>Bacteria</taxon>
        <taxon>Bacillati</taxon>
        <taxon>Actinomycetota</taxon>
        <taxon>Actinomycetes</taxon>
        <taxon>Mycobacteriales</taxon>
        <taxon>Tsukamurellaceae</taxon>
        <taxon>Tsukamurella</taxon>
    </lineage>
</organism>